<feature type="region of interest" description="Disordered" evidence="13">
    <location>
        <begin position="436"/>
        <end position="457"/>
    </location>
</feature>
<keyword evidence="6 10" id="KW-0694">RNA-binding</keyword>
<dbReference type="InterPro" id="IPR039753">
    <property type="entry name" value="RG7MT1"/>
</dbReference>
<dbReference type="OMA" id="KQHASEM"/>
<keyword evidence="7 10" id="KW-0506">mRNA capping</keyword>
<reference evidence="15 16" key="1">
    <citation type="journal article" date="2011" name="Genome Res.">
        <title>Phylogeny-wide analysis of social amoeba genomes highlights ancient origins for complex intercellular communication.</title>
        <authorList>
            <person name="Heidel A.J."/>
            <person name="Lawal H.M."/>
            <person name="Felder M."/>
            <person name="Schilde C."/>
            <person name="Helps N.R."/>
            <person name="Tunggal B."/>
            <person name="Rivero F."/>
            <person name="John U."/>
            <person name="Schleicher M."/>
            <person name="Eichinger L."/>
            <person name="Platzer M."/>
            <person name="Noegel A.A."/>
            <person name="Schaap P."/>
            <person name="Gloeckner G."/>
        </authorList>
    </citation>
    <scope>NUCLEOTIDE SEQUENCE [LARGE SCALE GENOMIC DNA]</scope>
    <source>
        <strain evidence="16">ATCC 26659 / Pp 5 / PN500</strain>
    </source>
</reference>
<feature type="binding site" evidence="11">
    <location>
        <position position="273"/>
    </location>
    <ligand>
        <name>S-adenosyl-L-methionine</name>
        <dbReference type="ChEBI" id="CHEBI:59789"/>
    </ligand>
</feature>
<dbReference type="Proteomes" id="UP000001396">
    <property type="component" value="Unassembled WGS sequence"/>
</dbReference>
<feature type="site" description="mRNA cap binding" evidence="12">
    <location>
        <position position="362"/>
    </location>
</feature>
<feature type="region of interest" description="Disordered" evidence="13">
    <location>
        <begin position="24"/>
        <end position="112"/>
    </location>
</feature>
<gene>
    <name evidence="15" type="ORF">PPL_11439</name>
</gene>
<feature type="binding site" evidence="11">
    <location>
        <position position="211"/>
    </location>
    <ligand>
        <name>S-adenosyl-L-methionine</name>
        <dbReference type="ChEBI" id="CHEBI:59789"/>
    </ligand>
</feature>
<evidence type="ECO:0000256" key="12">
    <source>
        <dbReference type="PIRSR" id="PIRSR028762-2"/>
    </source>
</evidence>
<dbReference type="RefSeq" id="XP_020427496.1">
    <property type="nucleotide sequence ID" value="XM_020582193.1"/>
</dbReference>
<comment type="similarity">
    <text evidence="10">Belongs to the class I-like SAM-binding methyltransferase superfamily. mRNA cap 0 methyltransferase family.</text>
</comment>
<organism evidence="15 16">
    <name type="scientific">Heterostelium pallidum (strain ATCC 26659 / Pp 5 / PN500)</name>
    <name type="common">Cellular slime mold</name>
    <name type="synonym">Polysphondylium pallidum</name>
    <dbReference type="NCBI Taxonomy" id="670386"/>
    <lineage>
        <taxon>Eukaryota</taxon>
        <taxon>Amoebozoa</taxon>
        <taxon>Evosea</taxon>
        <taxon>Eumycetozoa</taxon>
        <taxon>Dictyostelia</taxon>
        <taxon>Acytosteliales</taxon>
        <taxon>Acytosteliaceae</taxon>
        <taxon>Heterostelium</taxon>
    </lineage>
</organism>
<keyword evidence="3 10" id="KW-0507">mRNA processing</keyword>
<dbReference type="InParanoid" id="D3BTE5"/>
<protein>
    <recommendedName>
        <fullName evidence="10">mRNA cap guanine-N(7) methyltransferase</fullName>
        <ecNumber evidence="10">2.1.1.56</ecNumber>
    </recommendedName>
    <alternativeName>
        <fullName evidence="10">mRNA (guanine-N(7))-methyltransferase</fullName>
    </alternativeName>
    <alternativeName>
        <fullName evidence="10">mRNA cap methyltransferase</fullName>
    </alternativeName>
</protein>
<evidence type="ECO:0000259" key="14">
    <source>
        <dbReference type="PROSITE" id="PS51562"/>
    </source>
</evidence>
<dbReference type="PANTHER" id="PTHR12189:SF2">
    <property type="entry name" value="MRNA CAP GUANINE-N7 METHYLTRANSFERASE"/>
    <property type="match status" value="1"/>
</dbReference>
<feature type="domain" description="MRNA cap 0 methyltransferase" evidence="14">
    <location>
        <begin position="158"/>
        <end position="433"/>
    </location>
</feature>
<dbReference type="GO" id="GO:0004482">
    <property type="term" value="F:mRNA 5'-cap (guanine-N7-)-methyltransferase activity"/>
    <property type="evidence" value="ECO:0007669"/>
    <property type="project" value="UniProtKB-EC"/>
</dbReference>
<evidence type="ECO:0000256" key="6">
    <source>
        <dbReference type="ARBA" id="ARBA00022884"/>
    </source>
</evidence>
<feature type="binding site" evidence="11">
    <location>
        <position position="268"/>
    </location>
    <ligand>
        <name>S-adenosyl-L-methionine</name>
        <dbReference type="ChEBI" id="CHEBI:59789"/>
    </ligand>
</feature>
<proteinExistence type="inferred from homology"/>
<evidence type="ECO:0000256" key="5">
    <source>
        <dbReference type="ARBA" id="ARBA00022691"/>
    </source>
</evidence>
<name>D3BTE5_HETP5</name>
<dbReference type="PIRSF" id="PIRSF028762">
    <property type="entry name" value="ABD1"/>
    <property type="match status" value="1"/>
</dbReference>
<keyword evidence="4 10" id="KW-0808">Transferase</keyword>
<evidence type="ECO:0000313" key="15">
    <source>
        <dbReference type="EMBL" id="EFA75362.1"/>
    </source>
</evidence>
<dbReference type="EC" id="2.1.1.56" evidence="10"/>
<evidence type="ECO:0000256" key="10">
    <source>
        <dbReference type="PIRNR" id="PIRNR028762"/>
    </source>
</evidence>
<keyword evidence="16" id="KW-1185">Reference proteome</keyword>
<evidence type="ECO:0000256" key="11">
    <source>
        <dbReference type="PIRSR" id="PIRSR028762-1"/>
    </source>
</evidence>
<evidence type="ECO:0000256" key="8">
    <source>
        <dbReference type="ARBA" id="ARBA00023242"/>
    </source>
</evidence>
<keyword evidence="8 10" id="KW-0539">Nucleus</keyword>
<evidence type="ECO:0000256" key="1">
    <source>
        <dbReference type="ARBA" id="ARBA00004123"/>
    </source>
</evidence>
<evidence type="ECO:0000256" key="13">
    <source>
        <dbReference type="SAM" id="MobiDB-lite"/>
    </source>
</evidence>
<sequence>MSNNNQQQQQQEELYNEIYGNFKNEKLNNNSNNNRQNYNDQFYKDRNNQNHEGNNNSIDNSSNNNNNGNGYKPYRQHEQRHQQRRENQRHNPYNGGGGGGRGGGHHHQHHNQQHGIVGQIGGQYNDRFNNQQYGQVNKSIYEHYNNRSNTSRNDRQASKIIKMRSINNWIKSILIQKHSRIGDRVLDICGGKLGDLQKWMKQSIGRLFVADIALDSLRHGMGRLNDEIAKQQQPITFDSTFVCCDCFSPKLLESLPPATSKVDLVSCQFALHYSFRSEESARQLLHNVTSLLEEGGYFIGTIPDACYIVKNCRDSKSNRIGNELYSIKFKSLKADNENEIDVKKFGCAYDFFLEDAIDGLEEYLVHMDILVELASQYHLELVSDEDFHSFIRREIYAKPENTELFQRMNRSQSISQEEWDALSIYRLFAFKKRTTTTTTTSDENTKNRPTPQPKKLQPYKESDIIINL</sequence>
<evidence type="ECO:0000313" key="16">
    <source>
        <dbReference type="Proteomes" id="UP000001396"/>
    </source>
</evidence>
<evidence type="ECO:0000256" key="9">
    <source>
        <dbReference type="ARBA" id="ARBA00044712"/>
    </source>
</evidence>
<keyword evidence="5 10" id="KW-0949">S-adenosyl-L-methionine</keyword>
<evidence type="ECO:0000256" key="2">
    <source>
        <dbReference type="ARBA" id="ARBA00022603"/>
    </source>
</evidence>
<feature type="compositionally biased region" description="Basic and acidic residues" evidence="13">
    <location>
        <begin position="75"/>
        <end position="89"/>
    </location>
</feature>
<dbReference type="STRING" id="670386.D3BTE5"/>
<dbReference type="PANTHER" id="PTHR12189">
    <property type="entry name" value="MRNA GUANINE-7- METHYLTRANSFERASE"/>
    <property type="match status" value="1"/>
</dbReference>
<evidence type="ECO:0000256" key="7">
    <source>
        <dbReference type="ARBA" id="ARBA00023042"/>
    </source>
</evidence>
<dbReference type="EMBL" id="ADBJ01000056">
    <property type="protein sequence ID" value="EFA75362.1"/>
    <property type="molecule type" value="Genomic_DNA"/>
</dbReference>
<keyword evidence="2 10" id="KW-0489">Methyltransferase</keyword>
<dbReference type="Gene3D" id="3.40.50.150">
    <property type="entry name" value="Vaccinia Virus protein VP39"/>
    <property type="match status" value="1"/>
</dbReference>
<comment type="subcellular location">
    <subcellularLocation>
        <location evidence="1 10">Nucleus</location>
    </subcellularLocation>
</comment>
<accession>D3BTE5</accession>
<dbReference type="InterPro" id="IPR029063">
    <property type="entry name" value="SAM-dependent_MTases_sf"/>
</dbReference>
<feature type="binding site" evidence="11">
    <location>
        <position position="189"/>
    </location>
    <ligand>
        <name>S-adenosyl-L-methionine</name>
        <dbReference type="ChEBI" id="CHEBI:59789"/>
    </ligand>
</feature>
<feature type="site" description="mRNA cap binding" evidence="12">
    <location>
        <position position="223"/>
    </location>
</feature>
<feature type="compositionally biased region" description="Low complexity" evidence="13">
    <location>
        <begin position="27"/>
        <end position="39"/>
    </location>
</feature>
<comment type="caution">
    <text evidence="15">The sequence shown here is derived from an EMBL/GenBank/DDBJ whole genome shotgun (WGS) entry which is preliminary data.</text>
</comment>
<evidence type="ECO:0000256" key="4">
    <source>
        <dbReference type="ARBA" id="ARBA00022679"/>
    </source>
</evidence>
<feature type="binding site" evidence="11">
    <location>
        <position position="245"/>
    </location>
    <ligand>
        <name>S-adenosyl-L-methionine</name>
        <dbReference type="ChEBI" id="CHEBI:59789"/>
    </ligand>
</feature>
<feature type="compositionally biased region" description="Low complexity" evidence="13">
    <location>
        <begin position="53"/>
        <end position="70"/>
    </location>
</feature>
<dbReference type="SUPFAM" id="SSF53335">
    <property type="entry name" value="S-adenosyl-L-methionine-dependent methyltransferases"/>
    <property type="match status" value="1"/>
</dbReference>
<feature type="site" description="mRNA cap binding" evidence="12">
    <location>
        <position position="192"/>
    </location>
</feature>
<feature type="site" description="mRNA cap binding" evidence="12">
    <location>
        <position position="425"/>
    </location>
</feature>
<feature type="binding site" evidence="11">
    <location>
        <position position="171"/>
    </location>
    <ligand>
        <name>S-adenosyl-L-methionine</name>
        <dbReference type="ChEBI" id="CHEBI:59789"/>
    </ligand>
</feature>
<dbReference type="InterPro" id="IPR016899">
    <property type="entry name" value="mRNA_G-N7_MeTrfase_euk"/>
</dbReference>
<dbReference type="GO" id="GO:0005634">
    <property type="term" value="C:nucleus"/>
    <property type="evidence" value="ECO:0007669"/>
    <property type="project" value="UniProtKB-SubCell"/>
</dbReference>
<feature type="compositionally biased region" description="Basic residues" evidence="13">
    <location>
        <begin position="103"/>
        <end position="112"/>
    </location>
</feature>
<dbReference type="InterPro" id="IPR004971">
    <property type="entry name" value="mRNA_G-N7_MeTrfase_dom"/>
</dbReference>
<dbReference type="GO" id="GO:0003723">
    <property type="term" value="F:RNA binding"/>
    <property type="evidence" value="ECO:0007669"/>
    <property type="project" value="UniProtKB-KW"/>
</dbReference>
<feature type="site" description="mRNA cap binding" evidence="12">
    <location>
        <position position="198"/>
    </location>
</feature>
<dbReference type="GeneID" id="31366907"/>
<feature type="binding site" evidence="12">
    <location>
        <begin position="167"/>
        <end position="168"/>
    </location>
    <ligand>
        <name>mRNA</name>
        <dbReference type="ChEBI" id="CHEBI:33699"/>
    </ligand>
</feature>
<dbReference type="Pfam" id="PF03291">
    <property type="entry name" value="mRNA_G-N7_MeTrfase"/>
    <property type="match status" value="1"/>
</dbReference>
<dbReference type="PROSITE" id="PS51562">
    <property type="entry name" value="RNA_CAP0_MT"/>
    <property type="match status" value="1"/>
</dbReference>
<evidence type="ECO:0000256" key="3">
    <source>
        <dbReference type="ARBA" id="ARBA00022664"/>
    </source>
</evidence>
<dbReference type="AlphaFoldDB" id="D3BTE5"/>
<comment type="catalytic activity">
    <reaction evidence="9">
        <text>a 5'-end (5'-triphosphoguanosine)-ribonucleoside in mRNA + S-adenosyl-L-methionine = a 5'-end (N(7)-methyl 5'-triphosphoguanosine)-ribonucleoside in mRNA + S-adenosyl-L-homocysteine</text>
        <dbReference type="Rhea" id="RHEA:67008"/>
        <dbReference type="Rhea" id="RHEA-COMP:17166"/>
        <dbReference type="Rhea" id="RHEA-COMP:17167"/>
        <dbReference type="ChEBI" id="CHEBI:57856"/>
        <dbReference type="ChEBI" id="CHEBI:59789"/>
        <dbReference type="ChEBI" id="CHEBI:156461"/>
        <dbReference type="ChEBI" id="CHEBI:167617"/>
        <dbReference type="EC" id="2.1.1.56"/>
    </reaction>
</comment>
<feature type="site" description="mRNA cap binding" evidence="12">
    <location>
        <position position="272"/>
    </location>
</feature>
<dbReference type="FunCoup" id="D3BTE5">
    <property type="interactions" value="882"/>
</dbReference>